<reference evidence="4 5" key="1">
    <citation type="submission" date="2023-07" db="EMBL/GenBank/DDBJ databases">
        <title>Sorghum-associated microbial communities from plants grown in Nebraska, USA.</title>
        <authorList>
            <person name="Schachtman D."/>
        </authorList>
    </citation>
    <scope>NUCLEOTIDE SEQUENCE [LARGE SCALE GENOMIC DNA]</scope>
    <source>
        <strain evidence="4 5">DS1314</strain>
    </source>
</reference>
<evidence type="ECO:0000256" key="1">
    <source>
        <dbReference type="ARBA" id="ARBA00006336"/>
    </source>
</evidence>
<comment type="caution">
    <text evidence="4">The sequence shown here is derived from an EMBL/GenBank/DDBJ whole genome shotgun (WGS) entry which is preliminary data.</text>
</comment>
<evidence type="ECO:0000313" key="5">
    <source>
        <dbReference type="Proteomes" id="UP001233836"/>
    </source>
</evidence>
<evidence type="ECO:0000259" key="3">
    <source>
        <dbReference type="Pfam" id="PF00857"/>
    </source>
</evidence>
<name>A0ABT9WC70_9BACL</name>
<feature type="domain" description="Isochorismatase-like" evidence="3">
    <location>
        <begin position="5"/>
        <end position="147"/>
    </location>
</feature>
<proteinExistence type="inferred from homology"/>
<organism evidence="4 5">
    <name type="scientific">Paenibacillus tundrae</name>
    <dbReference type="NCBI Taxonomy" id="528187"/>
    <lineage>
        <taxon>Bacteria</taxon>
        <taxon>Bacillati</taxon>
        <taxon>Bacillota</taxon>
        <taxon>Bacilli</taxon>
        <taxon>Bacillales</taxon>
        <taxon>Paenibacillaceae</taxon>
        <taxon>Paenibacillus</taxon>
    </lineage>
</organism>
<accession>A0ABT9WC70</accession>
<dbReference type="InterPro" id="IPR036380">
    <property type="entry name" value="Isochorismatase-like_sf"/>
</dbReference>
<keyword evidence="2" id="KW-0378">Hydrolase</keyword>
<dbReference type="RefSeq" id="WP_307215374.1">
    <property type="nucleotide sequence ID" value="NZ_JAUSTI010000005.1"/>
</dbReference>
<dbReference type="Pfam" id="PF00857">
    <property type="entry name" value="Isochorismatase"/>
    <property type="match status" value="1"/>
</dbReference>
<dbReference type="EMBL" id="JAUSTI010000005">
    <property type="protein sequence ID" value="MDQ0170642.1"/>
    <property type="molecule type" value="Genomic_DNA"/>
</dbReference>
<dbReference type="Proteomes" id="UP001233836">
    <property type="component" value="Unassembled WGS sequence"/>
</dbReference>
<dbReference type="InterPro" id="IPR050272">
    <property type="entry name" value="Isochorismatase-like_hydrls"/>
</dbReference>
<sequence>MKIGLLIVDMQEHIVRNQVEKSKIDHACEYINHVADALRSQNHVVIQIQDIEGMDEAKPEEYRCIPEIDVKHGDLTITKQNSNAFWQTELEQVLSSQNVELVIIGGFAVEECVTFTYHGAEERGFKPVLLQNGILSAHPDAITSALRDRNVVSYPVIDYLVK</sequence>
<comment type="similarity">
    <text evidence="1">Belongs to the isochorismatase family.</text>
</comment>
<keyword evidence="5" id="KW-1185">Reference proteome</keyword>
<evidence type="ECO:0000256" key="2">
    <source>
        <dbReference type="ARBA" id="ARBA00022801"/>
    </source>
</evidence>
<dbReference type="PANTHER" id="PTHR43540">
    <property type="entry name" value="PEROXYUREIDOACRYLATE/UREIDOACRYLATE AMIDOHYDROLASE-RELATED"/>
    <property type="match status" value="1"/>
</dbReference>
<dbReference type="CDD" id="cd00431">
    <property type="entry name" value="cysteine_hydrolases"/>
    <property type="match status" value="1"/>
</dbReference>
<dbReference type="SUPFAM" id="SSF52499">
    <property type="entry name" value="Isochorismatase-like hydrolases"/>
    <property type="match status" value="1"/>
</dbReference>
<dbReference type="Gene3D" id="3.40.50.850">
    <property type="entry name" value="Isochorismatase-like"/>
    <property type="match status" value="1"/>
</dbReference>
<gene>
    <name evidence="4" type="ORF">J2T19_002090</name>
</gene>
<dbReference type="InterPro" id="IPR000868">
    <property type="entry name" value="Isochorismatase-like_dom"/>
</dbReference>
<evidence type="ECO:0000313" key="4">
    <source>
        <dbReference type="EMBL" id="MDQ0170642.1"/>
    </source>
</evidence>
<protein>
    <submittedName>
        <fullName evidence="4">Nicotinamidase-related amidase</fullName>
    </submittedName>
</protein>